<dbReference type="CDD" id="cd05387">
    <property type="entry name" value="BY-kinase"/>
    <property type="match status" value="1"/>
</dbReference>
<evidence type="ECO:0000259" key="5">
    <source>
        <dbReference type="Pfam" id="PF01656"/>
    </source>
</evidence>
<dbReference type="RefSeq" id="WP_323195452.1">
    <property type="nucleotide sequence ID" value="NZ_JAYGHG010000007.1"/>
</dbReference>
<evidence type="ECO:0000256" key="1">
    <source>
        <dbReference type="ARBA" id="ARBA00022741"/>
    </source>
</evidence>
<name>A0ABU5UC58_9CYAN</name>
<gene>
    <name evidence="6" type="ORF">VB620_07180</name>
</gene>
<dbReference type="InterPro" id="IPR027417">
    <property type="entry name" value="P-loop_NTPase"/>
</dbReference>
<keyword evidence="3" id="KW-0175">Coiled coil</keyword>
<sequence length="720" mass="81510">MKNQVYQPSNPEQNINSKSPFIQHLNMPGYEEQEEWNYQEFLGLLQRRLVVIVGVATTLMTGIAINLILNPKPAEYESKFQMLIEPVNYSNQVVDIVKEVNPLSSNQGNLDYESQIIVLKSPELIQNSIKKLQGVYPYINYNYLSNSLRIVRVGQTKILEVRYRSQDPVESKAVLEQISQDYLEYSQEKRQTSLGQGLKYINRELPSIQNRVDQIQRELQIFQQKYNFISPESLAGQIAEESSDLTQKQQVMEQELAQARANNAFLQSEDGIKTLLDSYPVYQELNNELRQLDIEIISASTLLQDENPNIITLKERRNQLLPLIQEESDRYIRTKRAESASLLRSLEVNRQELQKNQQALEQQSKQLPNLIREYTEIQRRLQIATEGLSRFLSTRENLQIEFSQTEVAWQLIQAPEQPTNPVVSSSLMRDVIVGLAASIFLAIGAALIIDKLDNTYHNAWSLKERLQLPLLGTLPFSKDLQRGQLDTIQAEKSISEFSDSVNPEGSNYYNYPTNFIESLRVLYTNIQLLNSDSEIQSITLTSAMAGDGKSTIAFHLAQIAAAMGKRVLLVDADMRRPSVHVLSNLNNLWGLSNLITSNLPFEKVVRQLPEMNAVSIITAGPQPPDCAKLLSSEKMKGLMNNFHDTFDLVIYDAPPMVGLADASLIASQTDGLLMVARIDKTDRSVLERVVADLKIAPINILGVVANGYQGNINSDYYQQV</sequence>
<feature type="transmembrane region" description="Helical" evidence="4">
    <location>
        <begin position="49"/>
        <end position="69"/>
    </location>
</feature>
<keyword evidence="4" id="KW-0812">Transmembrane</keyword>
<evidence type="ECO:0000313" key="7">
    <source>
        <dbReference type="Proteomes" id="UP001302120"/>
    </source>
</evidence>
<dbReference type="InterPro" id="IPR050445">
    <property type="entry name" value="Bact_polysacc_biosynth/exp"/>
</dbReference>
<dbReference type="EMBL" id="JAYGHG010000007">
    <property type="protein sequence ID" value="MEA5581120.1"/>
    <property type="molecule type" value="Genomic_DNA"/>
</dbReference>
<proteinExistence type="predicted"/>
<keyword evidence="1" id="KW-0547">Nucleotide-binding</keyword>
<keyword evidence="4" id="KW-0472">Membrane</keyword>
<dbReference type="InterPro" id="IPR005702">
    <property type="entry name" value="Wzc-like_C"/>
</dbReference>
<comment type="caution">
    <text evidence="6">The sequence shown here is derived from an EMBL/GenBank/DDBJ whole genome shotgun (WGS) entry which is preliminary data.</text>
</comment>
<evidence type="ECO:0000256" key="4">
    <source>
        <dbReference type="SAM" id="Phobius"/>
    </source>
</evidence>
<dbReference type="PANTHER" id="PTHR32309">
    <property type="entry name" value="TYROSINE-PROTEIN KINASE"/>
    <property type="match status" value="1"/>
</dbReference>
<protein>
    <submittedName>
        <fullName evidence="6">Polysaccharide biosynthesis tyrosine autokinase</fullName>
    </submittedName>
</protein>
<dbReference type="SUPFAM" id="SSF52540">
    <property type="entry name" value="P-loop containing nucleoside triphosphate hydrolases"/>
    <property type="match status" value="1"/>
</dbReference>
<dbReference type="Gene3D" id="3.40.50.300">
    <property type="entry name" value="P-loop containing nucleotide triphosphate hydrolases"/>
    <property type="match status" value="1"/>
</dbReference>
<keyword evidence="7" id="KW-1185">Reference proteome</keyword>
<dbReference type="Pfam" id="PF01656">
    <property type="entry name" value="CbiA"/>
    <property type="match status" value="1"/>
</dbReference>
<dbReference type="Proteomes" id="UP001302120">
    <property type="component" value="Unassembled WGS sequence"/>
</dbReference>
<dbReference type="InterPro" id="IPR002586">
    <property type="entry name" value="CobQ/CobB/MinD/ParA_Nub-bd_dom"/>
</dbReference>
<keyword evidence="4" id="KW-1133">Transmembrane helix</keyword>
<dbReference type="PANTHER" id="PTHR32309:SF13">
    <property type="entry name" value="FERRIC ENTEROBACTIN TRANSPORT PROTEIN FEPE"/>
    <property type="match status" value="1"/>
</dbReference>
<feature type="domain" description="CobQ/CobB/MinD/ParA nucleotide binding" evidence="5">
    <location>
        <begin position="538"/>
        <end position="711"/>
    </location>
</feature>
<accession>A0ABU5UC58</accession>
<evidence type="ECO:0000256" key="2">
    <source>
        <dbReference type="ARBA" id="ARBA00022840"/>
    </source>
</evidence>
<keyword evidence="2" id="KW-0067">ATP-binding</keyword>
<evidence type="ECO:0000256" key="3">
    <source>
        <dbReference type="SAM" id="Coils"/>
    </source>
</evidence>
<dbReference type="NCBIfam" id="TIGR01007">
    <property type="entry name" value="eps_fam"/>
    <property type="match status" value="1"/>
</dbReference>
<feature type="coiled-coil region" evidence="3">
    <location>
        <begin position="198"/>
        <end position="302"/>
    </location>
</feature>
<reference evidence="6 7" key="1">
    <citation type="submission" date="2023-12" db="EMBL/GenBank/DDBJ databases">
        <title>Baltic Sea Cyanobacteria.</title>
        <authorList>
            <person name="Delbaje E."/>
            <person name="Fewer D.P."/>
            <person name="Shishido T.K."/>
        </authorList>
    </citation>
    <scope>NUCLEOTIDE SEQUENCE [LARGE SCALE GENOMIC DNA]</scope>
    <source>
        <strain evidence="6 7">UHCC-0300</strain>
    </source>
</reference>
<evidence type="ECO:0000313" key="6">
    <source>
        <dbReference type="EMBL" id="MEA5581120.1"/>
    </source>
</evidence>
<feature type="coiled-coil region" evidence="3">
    <location>
        <begin position="336"/>
        <end position="380"/>
    </location>
</feature>
<organism evidence="6 7">
    <name type="scientific">Nodularia harveyana UHCC-0300</name>
    <dbReference type="NCBI Taxonomy" id="2974287"/>
    <lineage>
        <taxon>Bacteria</taxon>
        <taxon>Bacillati</taxon>
        <taxon>Cyanobacteriota</taxon>
        <taxon>Cyanophyceae</taxon>
        <taxon>Nostocales</taxon>
        <taxon>Nodulariaceae</taxon>
        <taxon>Nodularia</taxon>
    </lineage>
</organism>